<proteinExistence type="inferred from homology"/>
<comment type="caution">
    <text evidence="9">Lacks conserved residue(s) required for the propagation of feature annotation.</text>
</comment>
<comment type="similarity">
    <text evidence="1 9 11">Belongs to the peptidase A8 family.</text>
</comment>
<keyword evidence="6 9" id="KW-0378">Hydrolase</keyword>
<keyword evidence="13" id="KW-1185">Reference proteome</keyword>
<dbReference type="PROSITE" id="PS00855">
    <property type="entry name" value="SPASE_II"/>
    <property type="match status" value="1"/>
</dbReference>
<comment type="subcellular location">
    <subcellularLocation>
        <location evidence="9">Cell membrane</location>
        <topology evidence="9">Multi-pass membrane protein</topology>
    </subcellularLocation>
</comment>
<evidence type="ECO:0000313" key="13">
    <source>
        <dbReference type="Proteomes" id="UP000199603"/>
    </source>
</evidence>
<dbReference type="PANTHER" id="PTHR33695">
    <property type="entry name" value="LIPOPROTEIN SIGNAL PEPTIDASE"/>
    <property type="match status" value="1"/>
</dbReference>
<keyword evidence="8 9" id="KW-0472">Membrane</keyword>
<dbReference type="STRING" id="265719.SAMN04488509_10731"/>
<dbReference type="Proteomes" id="UP000199603">
    <property type="component" value="Unassembled WGS sequence"/>
</dbReference>
<organism evidence="12 13">
    <name type="scientific">Aquimonas voraii</name>
    <dbReference type="NCBI Taxonomy" id="265719"/>
    <lineage>
        <taxon>Bacteria</taxon>
        <taxon>Pseudomonadati</taxon>
        <taxon>Pseudomonadota</taxon>
        <taxon>Gammaproteobacteria</taxon>
        <taxon>Lysobacterales</taxon>
        <taxon>Lysobacteraceae</taxon>
        <taxon>Aquimonas</taxon>
    </lineage>
</organism>
<evidence type="ECO:0000256" key="10">
    <source>
        <dbReference type="RuleBase" id="RU000594"/>
    </source>
</evidence>
<dbReference type="AlphaFoldDB" id="A0A1G6XKD1"/>
<keyword evidence="7 9" id="KW-1133">Transmembrane helix</keyword>
<comment type="catalytic activity">
    <reaction evidence="9 10">
        <text>Release of signal peptides from bacterial membrane prolipoproteins. Hydrolyzes -Xaa-Yaa-Zaa-|-(S,diacylglyceryl)Cys-, in which Xaa is hydrophobic (preferably Leu), and Yaa (Ala or Ser) and Zaa (Gly or Ala) have small, neutral side chains.</text>
        <dbReference type="EC" id="3.4.23.36"/>
    </reaction>
</comment>
<dbReference type="PRINTS" id="PR00781">
    <property type="entry name" value="LIPOSIGPTASE"/>
</dbReference>
<evidence type="ECO:0000256" key="5">
    <source>
        <dbReference type="ARBA" id="ARBA00022750"/>
    </source>
</evidence>
<comment type="function">
    <text evidence="9 10">This protein specifically catalyzes the removal of signal peptides from prolipoproteins.</text>
</comment>
<dbReference type="Pfam" id="PF01252">
    <property type="entry name" value="Peptidase_A8"/>
    <property type="match status" value="1"/>
</dbReference>
<dbReference type="GO" id="GO:0006508">
    <property type="term" value="P:proteolysis"/>
    <property type="evidence" value="ECO:0007669"/>
    <property type="project" value="UniProtKB-KW"/>
</dbReference>
<accession>A0A1G6XKD1</accession>
<feature type="transmembrane region" description="Helical" evidence="9">
    <location>
        <begin position="141"/>
        <end position="163"/>
    </location>
</feature>
<feature type="transmembrane region" description="Helical" evidence="9">
    <location>
        <begin position="104"/>
        <end position="121"/>
    </location>
</feature>
<feature type="active site" evidence="9">
    <location>
        <position position="128"/>
    </location>
</feature>
<protein>
    <recommendedName>
        <fullName evidence="9">Lipoprotein signal peptidase</fullName>
        <ecNumber evidence="9">3.4.23.36</ecNumber>
    </recommendedName>
    <alternativeName>
        <fullName evidence="9">Prolipoprotein signal peptidase</fullName>
    </alternativeName>
    <alternativeName>
        <fullName evidence="9">Signal peptidase II</fullName>
        <shortName evidence="9">SPase II</shortName>
    </alternativeName>
</protein>
<dbReference type="EMBL" id="FNAG01000007">
    <property type="protein sequence ID" value="SDD78600.1"/>
    <property type="molecule type" value="Genomic_DNA"/>
</dbReference>
<dbReference type="GO" id="GO:0004190">
    <property type="term" value="F:aspartic-type endopeptidase activity"/>
    <property type="evidence" value="ECO:0007669"/>
    <property type="project" value="UniProtKB-UniRule"/>
</dbReference>
<name>A0A1G6XKD1_9GAMM</name>
<dbReference type="GO" id="GO:0005886">
    <property type="term" value="C:plasma membrane"/>
    <property type="evidence" value="ECO:0007669"/>
    <property type="project" value="UniProtKB-SubCell"/>
</dbReference>
<evidence type="ECO:0000256" key="11">
    <source>
        <dbReference type="RuleBase" id="RU004181"/>
    </source>
</evidence>
<dbReference type="EC" id="3.4.23.36" evidence="9"/>
<evidence type="ECO:0000256" key="7">
    <source>
        <dbReference type="ARBA" id="ARBA00022989"/>
    </source>
</evidence>
<comment type="pathway">
    <text evidence="9">Protein modification; lipoprotein biosynthesis (signal peptide cleavage).</text>
</comment>
<evidence type="ECO:0000256" key="1">
    <source>
        <dbReference type="ARBA" id="ARBA00006139"/>
    </source>
</evidence>
<keyword evidence="5 9" id="KW-0064">Aspartyl protease</keyword>
<dbReference type="OrthoDB" id="9810259at2"/>
<evidence type="ECO:0000256" key="9">
    <source>
        <dbReference type="HAMAP-Rule" id="MF_00161"/>
    </source>
</evidence>
<dbReference type="UniPathway" id="UPA00665"/>
<dbReference type="PANTHER" id="PTHR33695:SF1">
    <property type="entry name" value="LIPOPROTEIN SIGNAL PEPTIDASE"/>
    <property type="match status" value="1"/>
</dbReference>
<evidence type="ECO:0000256" key="4">
    <source>
        <dbReference type="ARBA" id="ARBA00022692"/>
    </source>
</evidence>
<keyword evidence="2 9" id="KW-1003">Cell membrane</keyword>
<dbReference type="HAMAP" id="MF_00161">
    <property type="entry name" value="LspA"/>
    <property type="match status" value="1"/>
</dbReference>
<feature type="transmembrane region" description="Helical" evidence="9">
    <location>
        <begin position="75"/>
        <end position="92"/>
    </location>
</feature>
<dbReference type="InterPro" id="IPR001872">
    <property type="entry name" value="Peptidase_A8"/>
</dbReference>
<dbReference type="RefSeq" id="WP_091243052.1">
    <property type="nucleotide sequence ID" value="NZ_FNAG01000007.1"/>
</dbReference>
<evidence type="ECO:0000256" key="3">
    <source>
        <dbReference type="ARBA" id="ARBA00022670"/>
    </source>
</evidence>
<keyword evidence="3 9" id="KW-0645">Protease</keyword>
<evidence type="ECO:0000256" key="2">
    <source>
        <dbReference type="ARBA" id="ARBA00022475"/>
    </source>
</evidence>
<gene>
    <name evidence="9" type="primary">lspA</name>
    <name evidence="12" type="ORF">SAMN04488509_10731</name>
</gene>
<dbReference type="NCBIfam" id="TIGR00077">
    <property type="entry name" value="lspA"/>
    <property type="match status" value="1"/>
</dbReference>
<evidence type="ECO:0000313" key="12">
    <source>
        <dbReference type="EMBL" id="SDD78600.1"/>
    </source>
</evidence>
<evidence type="ECO:0000256" key="6">
    <source>
        <dbReference type="ARBA" id="ARBA00022801"/>
    </source>
</evidence>
<feature type="active site" evidence="9">
    <location>
        <position position="146"/>
    </location>
</feature>
<evidence type="ECO:0000256" key="8">
    <source>
        <dbReference type="ARBA" id="ARBA00023136"/>
    </source>
</evidence>
<sequence length="168" mass="18277">MSAATKPALRDNALIWLALSIVVIALDQWTKALALGALEYNRPVPVIDGVLNWTLLYNYGAAFSFLGNAGGWQKWVFSGLAVVISSLLAFWLSRLPRADWKQALPFALVIGGAIGNLIDRLRFGYVVDFIDVYYDVHHWPAFNIADSAIVVGAVLIAISGFGAREAGK</sequence>
<reference evidence="12 13" key="1">
    <citation type="submission" date="2016-10" db="EMBL/GenBank/DDBJ databases">
        <authorList>
            <person name="de Groot N.N."/>
        </authorList>
    </citation>
    <scope>NUCLEOTIDE SEQUENCE [LARGE SCALE GENOMIC DNA]</scope>
    <source>
        <strain evidence="12 13">DSM 16957</strain>
    </source>
</reference>
<keyword evidence="4 9" id="KW-0812">Transmembrane</keyword>